<comment type="caution">
    <text evidence="4">The sequence shown here is derived from an EMBL/GenBank/DDBJ whole genome shotgun (WGS) entry which is preliminary data.</text>
</comment>
<sequence length="194" mass="19981">MNAAEAAPRPVRTPRRSAGRSLAAATSAAAGAARAAEVVGAVVDPELPVVTLAELGIVRDVAMADDGVVVTITPTYSGCPAMEAIRDDIVRALDRAGFGRATVRTVLAPAWTTDWISESGRAKLAAAGIAPPGAAPRRGAGPVPLLLGVRPNAVACPQCGHAETEQLAAFSATACRELRRCLACREPFEHVKEI</sequence>
<accession>A0A919NY73</accession>
<organism evidence="4 5">
    <name type="scientific">Paractinoplanes tereljensis</name>
    <dbReference type="NCBI Taxonomy" id="571912"/>
    <lineage>
        <taxon>Bacteria</taxon>
        <taxon>Bacillati</taxon>
        <taxon>Actinomycetota</taxon>
        <taxon>Actinomycetes</taxon>
        <taxon>Micromonosporales</taxon>
        <taxon>Micromonosporaceae</taxon>
        <taxon>Paractinoplanes</taxon>
    </lineage>
</organism>
<dbReference type="Proteomes" id="UP000623608">
    <property type="component" value="Unassembled WGS sequence"/>
</dbReference>
<dbReference type="InterPro" id="IPR011883">
    <property type="entry name" value="PaaD-like"/>
</dbReference>
<dbReference type="AlphaFoldDB" id="A0A919NY73"/>
<dbReference type="Pfam" id="PF23451">
    <property type="entry name" value="Zn_ribbon_PaaD"/>
    <property type="match status" value="1"/>
</dbReference>
<feature type="region of interest" description="Disordered" evidence="1">
    <location>
        <begin position="1"/>
        <end position="20"/>
    </location>
</feature>
<dbReference type="SUPFAM" id="SSF117916">
    <property type="entry name" value="Fe-S cluster assembly (FSCA) domain-like"/>
    <property type="match status" value="1"/>
</dbReference>
<dbReference type="InterPro" id="IPR056572">
    <property type="entry name" value="Zn_ribbon_PaaD"/>
</dbReference>
<dbReference type="EMBL" id="BOMY01000055">
    <property type="protein sequence ID" value="GIF26024.1"/>
    <property type="molecule type" value="Genomic_DNA"/>
</dbReference>
<evidence type="ECO:0000313" key="4">
    <source>
        <dbReference type="EMBL" id="GIF26024.1"/>
    </source>
</evidence>
<dbReference type="NCBIfam" id="TIGR02159">
    <property type="entry name" value="PA_CoA_Oxy4"/>
    <property type="match status" value="1"/>
</dbReference>
<name>A0A919NY73_9ACTN</name>
<proteinExistence type="predicted"/>
<evidence type="ECO:0000259" key="3">
    <source>
        <dbReference type="Pfam" id="PF23451"/>
    </source>
</evidence>
<evidence type="ECO:0000313" key="5">
    <source>
        <dbReference type="Proteomes" id="UP000623608"/>
    </source>
</evidence>
<dbReference type="Gene3D" id="3.30.300.130">
    <property type="entry name" value="Fe-S cluster assembly (FSCA)"/>
    <property type="match status" value="1"/>
</dbReference>
<evidence type="ECO:0000256" key="1">
    <source>
        <dbReference type="SAM" id="MobiDB-lite"/>
    </source>
</evidence>
<keyword evidence="5" id="KW-1185">Reference proteome</keyword>
<dbReference type="InterPro" id="IPR034904">
    <property type="entry name" value="FSCA_dom_sf"/>
</dbReference>
<reference evidence="4" key="1">
    <citation type="submission" date="2021-01" db="EMBL/GenBank/DDBJ databases">
        <title>Whole genome shotgun sequence of Actinoplanes tereljensis NBRC 105297.</title>
        <authorList>
            <person name="Komaki H."/>
            <person name="Tamura T."/>
        </authorList>
    </citation>
    <scope>NUCLEOTIDE SEQUENCE</scope>
    <source>
        <strain evidence="4">NBRC 105297</strain>
    </source>
</reference>
<dbReference type="InterPro" id="IPR052339">
    <property type="entry name" value="Fe-S_Maturation_MIP18"/>
</dbReference>
<evidence type="ECO:0000259" key="2">
    <source>
        <dbReference type="Pfam" id="PF01883"/>
    </source>
</evidence>
<feature type="domain" description="PaaD zinc beta ribbon" evidence="3">
    <location>
        <begin position="152"/>
        <end position="192"/>
    </location>
</feature>
<gene>
    <name evidence="4" type="primary">paaD</name>
    <name evidence="4" type="ORF">Ate02nite_87540</name>
</gene>
<dbReference type="InterPro" id="IPR002744">
    <property type="entry name" value="MIP18-like"/>
</dbReference>
<dbReference type="PANTHER" id="PTHR42831:SF3">
    <property type="entry name" value="1,2-PHENYLACETYL-COA EPOXIDASE, SUBUNIT D-RELATED"/>
    <property type="match status" value="1"/>
</dbReference>
<dbReference type="PANTHER" id="PTHR42831">
    <property type="entry name" value="FE-S PROTEIN MATURATION AUXILIARY FACTOR YITW"/>
    <property type="match status" value="1"/>
</dbReference>
<feature type="domain" description="MIP18 family-like" evidence="2">
    <location>
        <begin position="40"/>
        <end position="94"/>
    </location>
</feature>
<protein>
    <submittedName>
        <fullName evidence="4">Phenylacetate-CoA oxygenase subunit PaaJ</fullName>
    </submittedName>
</protein>
<dbReference type="Pfam" id="PF01883">
    <property type="entry name" value="FeS_assembly_P"/>
    <property type="match status" value="1"/>
</dbReference>